<keyword evidence="1" id="KW-0812">Transmembrane</keyword>
<accession>A0A8D8MA57</accession>
<evidence type="ECO:0000256" key="1">
    <source>
        <dbReference type="SAM" id="Phobius"/>
    </source>
</evidence>
<dbReference type="EMBL" id="HBUF01048323">
    <property type="protein sequence ID" value="CAG6620712.1"/>
    <property type="molecule type" value="Transcribed_RNA"/>
</dbReference>
<feature type="transmembrane region" description="Helical" evidence="1">
    <location>
        <begin position="123"/>
        <end position="148"/>
    </location>
</feature>
<dbReference type="EMBL" id="HBUF01048324">
    <property type="protein sequence ID" value="CAG6620718.1"/>
    <property type="molecule type" value="Transcribed_RNA"/>
</dbReference>
<feature type="transmembrane region" description="Helical" evidence="1">
    <location>
        <begin position="160"/>
        <end position="187"/>
    </location>
</feature>
<dbReference type="AlphaFoldDB" id="A0A8D8MA57"/>
<feature type="transmembrane region" description="Helical" evidence="1">
    <location>
        <begin position="199"/>
        <end position="222"/>
    </location>
</feature>
<keyword evidence="1" id="KW-0472">Membrane</keyword>
<organism evidence="2">
    <name type="scientific">Cacopsylla melanoneura</name>
    <dbReference type="NCBI Taxonomy" id="428564"/>
    <lineage>
        <taxon>Eukaryota</taxon>
        <taxon>Metazoa</taxon>
        <taxon>Ecdysozoa</taxon>
        <taxon>Arthropoda</taxon>
        <taxon>Hexapoda</taxon>
        <taxon>Insecta</taxon>
        <taxon>Pterygota</taxon>
        <taxon>Neoptera</taxon>
        <taxon>Paraneoptera</taxon>
        <taxon>Hemiptera</taxon>
        <taxon>Sternorrhyncha</taxon>
        <taxon>Psylloidea</taxon>
        <taxon>Psyllidae</taxon>
        <taxon>Psyllinae</taxon>
        <taxon>Cacopsylla</taxon>
    </lineage>
</organism>
<reference evidence="2" key="1">
    <citation type="submission" date="2021-05" db="EMBL/GenBank/DDBJ databases">
        <authorList>
            <person name="Alioto T."/>
            <person name="Alioto T."/>
            <person name="Gomez Garrido J."/>
        </authorList>
    </citation>
    <scope>NUCLEOTIDE SEQUENCE</scope>
</reference>
<dbReference type="EMBL" id="HBUF01048319">
    <property type="protein sequence ID" value="CAG6620688.1"/>
    <property type="molecule type" value="Transcribed_RNA"/>
</dbReference>
<proteinExistence type="predicted"/>
<dbReference type="EMBL" id="HBUF01048321">
    <property type="protein sequence ID" value="CAG6620700.1"/>
    <property type="molecule type" value="Transcribed_RNA"/>
</dbReference>
<name>A0A8D8MA57_9HEMI</name>
<protein>
    <submittedName>
        <fullName evidence="2">Uncharacterized protein</fullName>
    </submittedName>
</protein>
<keyword evidence="1" id="KW-1133">Transmembrane helix</keyword>
<evidence type="ECO:0000313" key="2">
    <source>
        <dbReference type="EMBL" id="CAG6620688.1"/>
    </source>
</evidence>
<sequence length="255" mass="29318">MSTIISSIGVIIIIRLMSFQSSTWILKEPFISGRSFQCVVTFSTQLRSSCLLHGDRPNWNFSMFVKQHNIDCHIFSEGWLIEARYLRCFQCYHRERTSTTGFQGTFCIHWPSMFVVDFLACNLWIFLIIARITFIVTFSPSFLLYAFTKCFRNRMGNFRSCTCFGVIVLVIIVFLAASRFILAFILWSSLRSCFTLPSLLDFTSLLVVFFIFNFFIFVFNLVNTFTDTSFSSIGSLFSSLCRSLQCFSSGFGGCS</sequence>
<dbReference type="EMBL" id="HBUF01048320">
    <property type="protein sequence ID" value="CAG6620694.1"/>
    <property type="molecule type" value="Transcribed_RNA"/>
</dbReference>
<dbReference type="EMBL" id="HBUF01048322">
    <property type="protein sequence ID" value="CAG6620706.1"/>
    <property type="molecule type" value="Transcribed_RNA"/>
</dbReference>